<keyword evidence="15" id="KW-1185">Reference proteome</keyword>
<keyword evidence="2 11" id="KW-0808">Transferase</keyword>
<dbReference type="SMART" id="SM00382">
    <property type="entry name" value="AAA"/>
    <property type="match status" value="1"/>
</dbReference>
<dbReference type="InterPro" id="IPR050238">
    <property type="entry name" value="DNA_Rep/Repair_Clamp_Loader"/>
</dbReference>
<dbReference type="CDD" id="cd18137">
    <property type="entry name" value="HLD_clamp_pol_III_gamma_tau"/>
    <property type="match status" value="1"/>
</dbReference>
<dbReference type="InterPro" id="IPR022754">
    <property type="entry name" value="DNA_pol_III_gamma-3"/>
</dbReference>
<dbReference type="EMBL" id="JAGKQQ010000001">
    <property type="protein sequence ID" value="MBP3956236.1"/>
    <property type="molecule type" value="Genomic_DNA"/>
</dbReference>
<dbReference type="PANTHER" id="PTHR11669">
    <property type="entry name" value="REPLICATION FACTOR C / DNA POLYMERASE III GAMMA-TAU SUBUNIT"/>
    <property type="match status" value="1"/>
</dbReference>
<evidence type="ECO:0000313" key="14">
    <source>
        <dbReference type="EMBL" id="MBP3956236.1"/>
    </source>
</evidence>
<dbReference type="Pfam" id="PF22608">
    <property type="entry name" value="DNAX_ATPase_lid"/>
    <property type="match status" value="1"/>
</dbReference>
<evidence type="ECO:0000256" key="12">
    <source>
        <dbReference type="SAM" id="MobiDB-lite"/>
    </source>
</evidence>
<dbReference type="PANTHER" id="PTHR11669:SF0">
    <property type="entry name" value="PROTEIN STICHEL-LIKE 2"/>
    <property type="match status" value="1"/>
</dbReference>
<dbReference type="EC" id="2.7.7.7" evidence="11"/>
<feature type="region of interest" description="Disordered" evidence="12">
    <location>
        <begin position="584"/>
        <end position="609"/>
    </location>
</feature>
<evidence type="ECO:0000256" key="1">
    <source>
        <dbReference type="ARBA" id="ARBA00006360"/>
    </source>
</evidence>
<dbReference type="InterPro" id="IPR045085">
    <property type="entry name" value="HLD_clamp_pol_III_gamma_tau"/>
</dbReference>
<dbReference type="Proteomes" id="UP000676565">
    <property type="component" value="Unassembled WGS sequence"/>
</dbReference>
<comment type="catalytic activity">
    <reaction evidence="10 11">
        <text>DNA(n) + a 2'-deoxyribonucleoside 5'-triphosphate = DNA(n+1) + diphosphate</text>
        <dbReference type="Rhea" id="RHEA:22508"/>
        <dbReference type="Rhea" id="RHEA-COMP:17339"/>
        <dbReference type="Rhea" id="RHEA-COMP:17340"/>
        <dbReference type="ChEBI" id="CHEBI:33019"/>
        <dbReference type="ChEBI" id="CHEBI:61560"/>
        <dbReference type="ChEBI" id="CHEBI:173112"/>
        <dbReference type="EC" id="2.7.7.7"/>
    </reaction>
</comment>
<dbReference type="InterPro" id="IPR012763">
    <property type="entry name" value="DNA_pol_III_sug/sutau_N"/>
</dbReference>
<evidence type="ECO:0000256" key="2">
    <source>
        <dbReference type="ARBA" id="ARBA00022679"/>
    </source>
</evidence>
<dbReference type="GO" id="GO:0003887">
    <property type="term" value="F:DNA-directed DNA polymerase activity"/>
    <property type="evidence" value="ECO:0007669"/>
    <property type="project" value="UniProtKB-EC"/>
</dbReference>
<feature type="domain" description="AAA+ ATPase" evidence="13">
    <location>
        <begin position="51"/>
        <end position="195"/>
    </location>
</feature>
<name>A0ABS5BR99_9BACT</name>
<protein>
    <recommendedName>
        <fullName evidence="11">DNA polymerase III subunit gamma/tau</fullName>
        <ecNumber evidence="11">2.7.7.7</ecNumber>
    </recommendedName>
</protein>
<evidence type="ECO:0000256" key="10">
    <source>
        <dbReference type="ARBA" id="ARBA00049244"/>
    </source>
</evidence>
<comment type="subunit">
    <text evidence="11">DNA polymerase III contains a core (composed of alpha, epsilon and theta chains) that associates with a tau subunit. This core dimerizes to form the POLIII' complex. PolIII' associates with the gamma complex (composed of gamma, delta, delta', psi and chi chains) and with the beta chain to form the complete DNA polymerase III complex.</text>
</comment>
<evidence type="ECO:0000256" key="8">
    <source>
        <dbReference type="ARBA" id="ARBA00022840"/>
    </source>
</evidence>
<keyword evidence="9 11" id="KW-0239">DNA-directed DNA polymerase</keyword>
<dbReference type="Pfam" id="PF13177">
    <property type="entry name" value="DNA_pol3_delta2"/>
    <property type="match status" value="1"/>
</dbReference>
<evidence type="ECO:0000256" key="5">
    <source>
        <dbReference type="ARBA" id="ARBA00022723"/>
    </source>
</evidence>
<dbReference type="InterPro" id="IPR003593">
    <property type="entry name" value="AAA+_ATPase"/>
</dbReference>
<keyword evidence="5" id="KW-0479">Metal-binding</keyword>
<dbReference type="Gene3D" id="1.10.8.60">
    <property type="match status" value="1"/>
</dbReference>
<dbReference type="CDD" id="cd00009">
    <property type="entry name" value="AAA"/>
    <property type="match status" value="1"/>
</dbReference>
<evidence type="ECO:0000256" key="11">
    <source>
        <dbReference type="RuleBase" id="RU364063"/>
    </source>
</evidence>
<organism evidence="14 15">
    <name type="scientific">Gemmata palustris</name>
    <dbReference type="NCBI Taxonomy" id="2822762"/>
    <lineage>
        <taxon>Bacteria</taxon>
        <taxon>Pseudomonadati</taxon>
        <taxon>Planctomycetota</taxon>
        <taxon>Planctomycetia</taxon>
        <taxon>Gemmatales</taxon>
        <taxon>Gemmataceae</taxon>
        <taxon>Gemmata</taxon>
    </lineage>
</organism>
<dbReference type="SUPFAM" id="SSF48019">
    <property type="entry name" value="post-AAA+ oligomerization domain-like"/>
    <property type="match status" value="1"/>
</dbReference>
<comment type="function">
    <text evidence="11">DNA polymerase III is a complex, multichain enzyme responsible for most of the replicative synthesis in bacteria. This DNA polymerase also exhibits 3' to 5' exonuclease activity.</text>
</comment>
<keyword evidence="4 11" id="KW-0235">DNA replication</keyword>
<evidence type="ECO:0000256" key="6">
    <source>
        <dbReference type="ARBA" id="ARBA00022741"/>
    </source>
</evidence>
<dbReference type="Gene3D" id="3.40.50.300">
    <property type="entry name" value="P-loop containing nucleotide triphosphate hydrolases"/>
    <property type="match status" value="1"/>
</dbReference>
<evidence type="ECO:0000256" key="7">
    <source>
        <dbReference type="ARBA" id="ARBA00022833"/>
    </source>
</evidence>
<dbReference type="Gene3D" id="1.20.272.10">
    <property type="match status" value="1"/>
</dbReference>
<evidence type="ECO:0000256" key="4">
    <source>
        <dbReference type="ARBA" id="ARBA00022705"/>
    </source>
</evidence>
<keyword evidence="8 11" id="KW-0067">ATP-binding</keyword>
<keyword evidence="3 11" id="KW-0548">Nucleotidyltransferase</keyword>
<evidence type="ECO:0000259" key="13">
    <source>
        <dbReference type="SMART" id="SM00382"/>
    </source>
</evidence>
<evidence type="ECO:0000313" key="15">
    <source>
        <dbReference type="Proteomes" id="UP000676565"/>
    </source>
</evidence>
<dbReference type="Pfam" id="PF12169">
    <property type="entry name" value="DNA_pol3_gamma3"/>
    <property type="match status" value="1"/>
</dbReference>
<sequence length="609" mass="65631">MSKSKPNPAPGAEPPAYTVVARRYRPQQFSELIGQEHVANALVNALKSGRVAHAYLFTGARGVGKTSAARILAKALNCMKGDKATATPCDECDSCRAVMTGDDVDVLEIDGASNNKVEEVRDLRQNVGFRPARGRYKIYIIDEVHMLSTSAFNALLKTLEEPPEHVKFILATTEVQKIPITILSRCQRFDFAHVGPTKIFDQLKRIVEREGHPADDDALRIVARRAAGSMRDSQSLLDQLLASAPGKLTAEQVSAVLGTAADHRVIDLARAMLGGDPKGALDLIASWVERGLQIGELVDQLVEYWRALMLVSCGGAEVRELPVSSNQFEAVKTQAASVSLDTILAGLEVLTATKARMRGSPYTQVLLEMAVVRLCRIGDLRSLDQLVQALTQPGVQSPVVAAGTGTQPPARAVTAPAGGANDAAKKNGPLMAALTAKAAESVSPNAAPSTVALSEMTLHDVWDRFYRYAGEKYPILAKHLNYVSSYAILGPNSLVIRFPPSYSEAQVACATETGALRLTDAMKRITGQAITLRFEPDRANGARPLVGDTQPSTASRGDVKQLLPSLPMFKKVFNVFGGQIRQVDDDFNPFAPPKPVETKDKDETDTDEG</sequence>
<dbReference type="NCBIfam" id="NF004046">
    <property type="entry name" value="PRK05563.1"/>
    <property type="match status" value="1"/>
</dbReference>
<accession>A0ABS5BR99</accession>
<dbReference type="SUPFAM" id="SSF52540">
    <property type="entry name" value="P-loop containing nucleoside triphosphate hydrolases"/>
    <property type="match status" value="1"/>
</dbReference>
<dbReference type="RefSeq" id="WP_210654267.1">
    <property type="nucleotide sequence ID" value="NZ_JAGKQQ010000001.1"/>
</dbReference>
<gene>
    <name evidence="11 14" type="primary">dnaX</name>
    <name evidence="14" type="ORF">J8F10_13180</name>
</gene>
<evidence type="ECO:0000256" key="3">
    <source>
        <dbReference type="ARBA" id="ARBA00022695"/>
    </source>
</evidence>
<dbReference type="InterPro" id="IPR027417">
    <property type="entry name" value="P-loop_NTPase"/>
</dbReference>
<keyword evidence="6 11" id="KW-0547">Nucleotide-binding</keyword>
<evidence type="ECO:0000256" key="9">
    <source>
        <dbReference type="ARBA" id="ARBA00022932"/>
    </source>
</evidence>
<reference evidence="14 15" key="1">
    <citation type="submission" date="2021-04" db="EMBL/GenBank/DDBJ databases">
        <authorList>
            <person name="Ivanova A."/>
        </authorList>
    </citation>
    <scope>NUCLEOTIDE SEQUENCE [LARGE SCALE GENOMIC DNA]</scope>
    <source>
        <strain evidence="14 15">G18</strain>
    </source>
</reference>
<dbReference type="NCBIfam" id="TIGR02397">
    <property type="entry name" value="dnaX_nterm"/>
    <property type="match status" value="1"/>
</dbReference>
<proteinExistence type="inferred from homology"/>
<comment type="similarity">
    <text evidence="1 11">Belongs to the DnaX/STICHEL family.</text>
</comment>
<keyword evidence="7" id="KW-0862">Zinc</keyword>
<dbReference type="InterPro" id="IPR008921">
    <property type="entry name" value="DNA_pol3_clamp-load_cplx_C"/>
</dbReference>
<comment type="caution">
    <text evidence="14">The sequence shown here is derived from an EMBL/GenBank/DDBJ whole genome shotgun (WGS) entry which is preliminary data.</text>
</comment>